<reference evidence="6 7" key="1">
    <citation type="submission" date="2016-11" db="EMBL/GenBank/DDBJ databases">
        <title>Rahnella oryzae sp. nov., isolated from rice root.</title>
        <authorList>
            <person name="Zhang X.-X."/>
            <person name="Zhang J."/>
        </authorList>
    </citation>
    <scope>NUCLEOTIDE SEQUENCE [LARGE SCALE GENOMIC DNA]</scope>
    <source>
        <strain evidence="6 7">J11-6</strain>
    </source>
</reference>
<dbReference type="PANTHER" id="PTHR12338">
    <property type="entry name" value="AUTOTRANSPORTER"/>
    <property type="match status" value="1"/>
</dbReference>
<dbReference type="SUPFAM" id="SSF51126">
    <property type="entry name" value="Pectin lyase-like"/>
    <property type="match status" value="1"/>
</dbReference>
<dbReference type="GO" id="GO:0005576">
    <property type="term" value="C:extracellular region"/>
    <property type="evidence" value="ECO:0007669"/>
    <property type="project" value="UniProtKB-SubCell"/>
</dbReference>
<comment type="caution">
    <text evidence="6">The sequence shown here is derived from an EMBL/GenBank/DDBJ whole genome shotgun (WGS) entry which is preliminary data.</text>
</comment>
<dbReference type="Gene3D" id="2.160.20.10">
    <property type="entry name" value="Single-stranded right-handed beta-helix, Pectin lyase-like"/>
    <property type="match status" value="1"/>
</dbReference>
<protein>
    <recommendedName>
        <fullName evidence="5">Filamentous haemagglutinin FhaB/tRNA nuclease CdiA-like TPS domain-containing protein</fullName>
    </recommendedName>
</protein>
<keyword evidence="2" id="KW-0964">Secreted</keyword>
<dbReference type="InterPro" id="IPR011493">
    <property type="entry name" value="GLUG"/>
</dbReference>
<dbReference type="Pfam" id="PF05860">
    <property type="entry name" value="TPS"/>
    <property type="match status" value="1"/>
</dbReference>
<evidence type="ECO:0000313" key="7">
    <source>
        <dbReference type="Proteomes" id="UP000216021"/>
    </source>
</evidence>
<dbReference type="EMBL" id="MOXD01000012">
    <property type="protein sequence ID" value="OMQ20385.1"/>
    <property type="molecule type" value="Genomic_DNA"/>
</dbReference>
<dbReference type="STRING" id="2034155.BMI79_18225"/>
<feature type="signal peptide" evidence="4">
    <location>
        <begin position="1"/>
        <end position="31"/>
    </location>
</feature>
<evidence type="ECO:0000313" key="6">
    <source>
        <dbReference type="EMBL" id="OMQ20385.1"/>
    </source>
</evidence>
<comment type="subcellular location">
    <subcellularLocation>
        <location evidence="1">Secreted</location>
    </subcellularLocation>
</comment>
<feature type="chain" id="PRO_5012978335" description="Filamentous haemagglutinin FhaB/tRNA nuclease CdiA-like TPS domain-containing protein" evidence="4">
    <location>
        <begin position="32"/>
        <end position="873"/>
    </location>
</feature>
<evidence type="ECO:0000256" key="2">
    <source>
        <dbReference type="ARBA" id="ARBA00022525"/>
    </source>
</evidence>
<name>A0A1S8CGZ7_9GAMM</name>
<feature type="domain" description="Filamentous haemagglutinin FhaB/tRNA nuclease CdiA-like TPS" evidence="5">
    <location>
        <begin position="31"/>
        <end position="144"/>
    </location>
</feature>
<dbReference type="InterPro" id="IPR012334">
    <property type="entry name" value="Pectin_lyas_fold"/>
</dbReference>
<dbReference type="Pfam" id="PF07581">
    <property type="entry name" value="Glug"/>
    <property type="match status" value="1"/>
</dbReference>
<dbReference type="InterPro" id="IPR008638">
    <property type="entry name" value="FhaB/CdiA-like_TPS"/>
</dbReference>
<dbReference type="AlphaFoldDB" id="A0A1S8CGZ7"/>
<dbReference type="RefSeq" id="WP_076943629.1">
    <property type="nucleotide sequence ID" value="NZ_MOXD01000012.1"/>
</dbReference>
<evidence type="ECO:0000259" key="5">
    <source>
        <dbReference type="SMART" id="SM00912"/>
    </source>
</evidence>
<organism evidence="6 7">
    <name type="scientific">Serratia oryzae</name>
    <dbReference type="NCBI Taxonomy" id="2034155"/>
    <lineage>
        <taxon>Bacteria</taxon>
        <taxon>Pseudomonadati</taxon>
        <taxon>Pseudomonadota</taxon>
        <taxon>Gammaproteobacteria</taxon>
        <taxon>Enterobacterales</taxon>
        <taxon>Yersiniaceae</taxon>
        <taxon>Serratia</taxon>
    </lineage>
</organism>
<dbReference type="PANTHER" id="PTHR12338:SF8">
    <property type="entry name" value="HEME_HEMOPEXIN-BINDING PROTEIN"/>
    <property type="match status" value="1"/>
</dbReference>
<dbReference type="SMART" id="SM00912">
    <property type="entry name" value="Haemagg_act"/>
    <property type="match status" value="1"/>
</dbReference>
<dbReference type="InterPro" id="IPR050909">
    <property type="entry name" value="Bact_Autotransporter_VF"/>
</dbReference>
<keyword evidence="3 4" id="KW-0732">Signal</keyword>
<accession>A0A1S8CGZ7</accession>
<evidence type="ECO:0000256" key="3">
    <source>
        <dbReference type="ARBA" id="ARBA00022729"/>
    </source>
</evidence>
<evidence type="ECO:0000256" key="4">
    <source>
        <dbReference type="SAM" id="SignalP"/>
    </source>
</evidence>
<dbReference type="InterPro" id="IPR011050">
    <property type="entry name" value="Pectin_lyase_fold/virulence"/>
</dbReference>
<sequence>MSKIISSIGNTSLNRLTLAILGSLAFGSSYAADLPASGAVKFGTGTISQPTNQQMQINQSSDKLAIEWQSFNIAEGNKVNFQQPSSNSIALNRVVGTEGSKVMGQLNANGRVFLVNPNGVLFGSNAQVNVGGLVASTQDLTTTNFSLGKYNFSGGNSPASVVNQGTITAKDGGAVVLLGGQVSNQGNIQANLGSVKLAAGKATTLDFGGDGLVNIQVTGAAANALAENSGFIQADGGQVVMSAAYANSNVLQTVVNNTGTIQAQTLSNRSGKIVLSGGQQGLVNVDGILDASTDQGNGGNIETSGQSVNVSASASVDTRGFGGQTGTWTVAADKLNVNDSTSSNKVSARAVTNSLRTSNVELISNSSDLTLANDISWSTANQLLLAAQDNIVLNANLKATGKNAGVAFIEGGDYLLAKGKSVTLSGQGASFSNNGQSYTVIQNVAQLQAMENDLAGYYVLGNTIDASSTAQGEGFRPIGSYESSSFNGVLSGLGNTINQLNIRSFNRPDQAYVGLFSALFGEVRNLGLIDTKVSTNDFAGGDGQIMVGALAGLTGSYFMRSRIHDVYAENVNINTLSDRGWGWTGGLFGLIGNADINNVSVTGTVTSSSGRVGGLVGLAYGSMAPSNEPPLSSYINNSYATVTVNGSGDYVGGLIGMIGEGAVSIRNSYATGDVTGTGWATGGLIGYANNSFYKTIISDIYATGNVSGNNGVGGLIGESSWKVISNAHASGSVQGTKNVGGLIGNAIGSELSDVYATGNVTGNAGSISVGGLTGVLSRSDLKNAYATGNVTGGSSVGGLTGTSFVSTITNSKAYGTVKGDKDIGTLIGGLDFLDLGNGWHSLPSPGEKSVITNSYGYGTVNGKACTGQSYCGL</sequence>
<dbReference type="OrthoDB" id="218680at2"/>
<proteinExistence type="predicted"/>
<dbReference type="Gene3D" id="2.160.20.110">
    <property type="match status" value="2"/>
</dbReference>
<evidence type="ECO:0000256" key="1">
    <source>
        <dbReference type="ARBA" id="ARBA00004613"/>
    </source>
</evidence>
<dbReference type="Proteomes" id="UP000216021">
    <property type="component" value="Unassembled WGS sequence"/>
</dbReference>
<keyword evidence="7" id="KW-1185">Reference proteome</keyword>
<gene>
    <name evidence="6" type="ORF">BMI79_18225</name>
</gene>
<dbReference type="NCBIfam" id="TIGR01901">
    <property type="entry name" value="adhes_NPXG"/>
    <property type="match status" value="1"/>
</dbReference>